<keyword evidence="1" id="KW-0175">Coiled coil</keyword>
<accession>A0A5J4VLY9</accession>
<comment type="caution">
    <text evidence="2">The sequence shown here is derived from an EMBL/GenBank/DDBJ whole genome shotgun (WGS) entry which is preliminary data.</text>
</comment>
<sequence>METTKKRDEEFFLILSDAKKTLRLTKRVLQAAEELEEEGKEEMEAQRQLYNKFQPLMAFSATRKYVSPVRAEAQTNQGADFDDMLAQHLQDIQQSRSFPS</sequence>
<feature type="coiled-coil region" evidence="1">
    <location>
        <begin position="15"/>
        <end position="52"/>
    </location>
</feature>
<evidence type="ECO:0000313" key="2">
    <source>
        <dbReference type="EMBL" id="KAA6383455.1"/>
    </source>
</evidence>
<organism evidence="2 3">
    <name type="scientific">Streblomastix strix</name>
    <dbReference type="NCBI Taxonomy" id="222440"/>
    <lineage>
        <taxon>Eukaryota</taxon>
        <taxon>Metamonada</taxon>
        <taxon>Preaxostyla</taxon>
        <taxon>Oxymonadida</taxon>
        <taxon>Streblomastigidae</taxon>
        <taxon>Streblomastix</taxon>
    </lineage>
</organism>
<name>A0A5J4VLY9_9EUKA</name>
<proteinExistence type="predicted"/>
<evidence type="ECO:0000313" key="3">
    <source>
        <dbReference type="Proteomes" id="UP000324800"/>
    </source>
</evidence>
<reference evidence="2 3" key="1">
    <citation type="submission" date="2019-03" db="EMBL/GenBank/DDBJ databases">
        <title>Single cell metagenomics reveals metabolic interactions within the superorganism composed of flagellate Streblomastix strix and complex community of Bacteroidetes bacteria on its surface.</title>
        <authorList>
            <person name="Treitli S.C."/>
            <person name="Kolisko M."/>
            <person name="Husnik F."/>
            <person name="Keeling P."/>
            <person name="Hampl V."/>
        </authorList>
    </citation>
    <scope>NUCLEOTIDE SEQUENCE [LARGE SCALE GENOMIC DNA]</scope>
    <source>
        <strain evidence="2">ST1C</strain>
    </source>
</reference>
<dbReference type="Proteomes" id="UP000324800">
    <property type="component" value="Unassembled WGS sequence"/>
</dbReference>
<evidence type="ECO:0000256" key="1">
    <source>
        <dbReference type="SAM" id="Coils"/>
    </source>
</evidence>
<gene>
    <name evidence="2" type="ORF">EZS28_021017</name>
</gene>
<dbReference type="AlphaFoldDB" id="A0A5J4VLY9"/>
<protein>
    <submittedName>
        <fullName evidence="2">Uncharacterized protein</fullName>
    </submittedName>
</protein>
<dbReference type="EMBL" id="SNRW01006236">
    <property type="protein sequence ID" value="KAA6383455.1"/>
    <property type="molecule type" value="Genomic_DNA"/>
</dbReference>